<gene>
    <name evidence="1" type="ORF">EKK97_01735</name>
</gene>
<dbReference type="AlphaFoldDB" id="A0A6I6SKS2"/>
<evidence type="ECO:0000313" key="2">
    <source>
        <dbReference type="Proteomes" id="UP000464013"/>
    </source>
</evidence>
<dbReference type="Gene3D" id="3.10.129.10">
    <property type="entry name" value="Hotdog Thioesterase"/>
    <property type="match status" value="1"/>
</dbReference>
<dbReference type="Proteomes" id="UP000464013">
    <property type="component" value="Chromosome"/>
</dbReference>
<dbReference type="GO" id="GO:0047617">
    <property type="term" value="F:fatty acyl-CoA hydrolase activity"/>
    <property type="evidence" value="ECO:0007669"/>
    <property type="project" value="TreeGrafter"/>
</dbReference>
<organism evidence="1 2">
    <name type="scientific">Billgrantia tianxiuensis</name>
    <dbReference type="NCBI Taxonomy" id="2497861"/>
    <lineage>
        <taxon>Bacteria</taxon>
        <taxon>Pseudomonadati</taxon>
        <taxon>Pseudomonadota</taxon>
        <taxon>Gammaproteobacteria</taxon>
        <taxon>Oceanospirillales</taxon>
        <taxon>Halomonadaceae</taxon>
        <taxon>Billgrantia</taxon>
    </lineage>
</organism>
<reference evidence="1 2" key="1">
    <citation type="submission" date="2019-01" db="EMBL/GenBank/DDBJ databases">
        <title>Complete genome of a denitifying bacterium Halomons sp. BC-M4-5.</title>
        <authorList>
            <person name="Wang L."/>
            <person name="Shao Z."/>
        </authorList>
    </citation>
    <scope>NUCLEOTIDE SEQUENCE [LARGE SCALE GENOMIC DNA]</scope>
    <source>
        <strain evidence="1 2">BC-M4-5</strain>
    </source>
</reference>
<dbReference type="InterPro" id="IPR050563">
    <property type="entry name" value="4-hydroxybenzoyl-CoA_TE"/>
</dbReference>
<dbReference type="InterPro" id="IPR029069">
    <property type="entry name" value="HotDog_dom_sf"/>
</dbReference>
<sequence length="153" mass="17207">MTLLLTTRVPPEWVDYNGHMNDAEYARVFSLAVDTLMERTGLDAEGRERLAYTLFTLETHLCYRREAHQGQALAVEVLLLDRDAKRLHVFFTMSDEAGETLATSEQMLMGIDTSSHRPAPFPPEIAEQIDTLPQAEPAAWPAAAGRRIGIPRR</sequence>
<dbReference type="SUPFAM" id="SSF54637">
    <property type="entry name" value="Thioesterase/thiol ester dehydrase-isomerase"/>
    <property type="match status" value="1"/>
</dbReference>
<protein>
    <recommendedName>
        <fullName evidence="3">Acyl-CoA thioester hydrolase</fullName>
    </recommendedName>
</protein>
<name>A0A6I6SKS2_9GAMM</name>
<dbReference type="EMBL" id="CP035042">
    <property type="protein sequence ID" value="QHC48570.1"/>
    <property type="molecule type" value="Genomic_DNA"/>
</dbReference>
<dbReference type="PANTHER" id="PTHR31793:SF2">
    <property type="entry name" value="BLR1345 PROTEIN"/>
    <property type="match status" value="1"/>
</dbReference>
<accession>A0A6I6SKS2</accession>
<dbReference type="OrthoDB" id="6117985at2"/>
<dbReference type="RefSeq" id="WP_159548317.1">
    <property type="nucleotide sequence ID" value="NZ_CP035042.1"/>
</dbReference>
<evidence type="ECO:0008006" key="3">
    <source>
        <dbReference type="Google" id="ProtNLM"/>
    </source>
</evidence>
<dbReference type="KEGG" id="htx:EKK97_01735"/>
<evidence type="ECO:0000313" key="1">
    <source>
        <dbReference type="EMBL" id="QHC48570.1"/>
    </source>
</evidence>
<dbReference type="CDD" id="cd00586">
    <property type="entry name" value="4HBT"/>
    <property type="match status" value="1"/>
</dbReference>
<keyword evidence="2" id="KW-1185">Reference proteome</keyword>
<proteinExistence type="predicted"/>
<dbReference type="Pfam" id="PF13279">
    <property type="entry name" value="4HBT_2"/>
    <property type="match status" value="1"/>
</dbReference>
<dbReference type="PANTHER" id="PTHR31793">
    <property type="entry name" value="4-HYDROXYBENZOYL-COA THIOESTERASE FAMILY MEMBER"/>
    <property type="match status" value="1"/>
</dbReference>